<dbReference type="Pfam" id="PF04051">
    <property type="entry name" value="TRAPP"/>
    <property type="match status" value="1"/>
</dbReference>
<dbReference type="GO" id="GO:0006888">
    <property type="term" value="P:endoplasmic reticulum to Golgi vesicle-mediated transport"/>
    <property type="evidence" value="ECO:0007669"/>
    <property type="project" value="TreeGrafter"/>
</dbReference>
<organism evidence="2 3">
    <name type="scientific">Smittium megazygosporum</name>
    <dbReference type="NCBI Taxonomy" id="133381"/>
    <lineage>
        <taxon>Eukaryota</taxon>
        <taxon>Fungi</taxon>
        <taxon>Fungi incertae sedis</taxon>
        <taxon>Zoopagomycota</taxon>
        <taxon>Kickxellomycotina</taxon>
        <taxon>Harpellomycetes</taxon>
        <taxon>Harpellales</taxon>
        <taxon>Legeriomycetaceae</taxon>
        <taxon>Smittium</taxon>
    </lineage>
</organism>
<dbReference type="OrthoDB" id="941624at2759"/>
<comment type="caution">
    <text evidence="2">The sequence shown here is derived from an EMBL/GenBank/DDBJ whole genome shotgun (WGS) entry which is preliminary data.</text>
</comment>
<dbReference type="GO" id="GO:0005801">
    <property type="term" value="C:cis-Golgi network"/>
    <property type="evidence" value="ECO:0007669"/>
    <property type="project" value="TreeGrafter"/>
</dbReference>
<dbReference type="Gene3D" id="3.30.1380.20">
    <property type="entry name" value="Trafficking protein particle complex subunit 3"/>
    <property type="match status" value="1"/>
</dbReference>
<evidence type="ECO:0000256" key="1">
    <source>
        <dbReference type="ARBA" id="ARBA00006218"/>
    </source>
</evidence>
<accession>A0A2T9ZBU2</accession>
<dbReference type="InterPro" id="IPR037992">
    <property type="entry name" value="TRAPPC6/Trs33"/>
</dbReference>
<reference evidence="2 3" key="1">
    <citation type="journal article" date="2018" name="MBio">
        <title>Comparative Genomics Reveals the Core Gene Toolbox for the Fungus-Insect Symbiosis.</title>
        <authorList>
            <person name="Wang Y."/>
            <person name="Stata M."/>
            <person name="Wang W."/>
            <person name="Stajich J.E."/>
            <person name="White M.M."/>
            <person name="Moncalvo J.M."/>
        </authorList>
    </citation>
    <scope>NUCLEOTIDE SEQUENCE [LARGE SCALE GENOMIC DNA]</scope>
    <source>
        <strain evidence="2 3">SC-DP-2</strain>
    </source>
</reference>
<dbReference type="SUPFAM" id="SSF111126">
    <property type="entry name" value="Ligand-binding domain in the NO signalling and Golgi transport"/>
    <property type="match status" value="1"/>
</dbReference>
<comment type="similarity">
    <text evidence="1">Belongs to the TRAPP small subunits family. BET3 subfamily.</text>
</comment>
<dbReference type="Proteomes" id="UP000245609">
    <property type="component" value="Unassembled WGS sequence"/>
</dbReference>
<protein>
    <recommendedName>
        <fullName evidence="4">Trafficking protein particle complex subunit</fullName>
    </recommendedName>
</protein>
<dbReference type="InterPro" id="IPR024096">
    <property type="entry name" value="NO_sig/Golgi_transp_ligand-bd"/>
</dbReference>
<sequence length="200" mass="22534">MSVASAINILKNLTLEGGKPKVNQFFVNETTLDLLLIEIIDSTQEFADQKYSKDYSVLLEKNNVVPKNKETGSEAKPSSSQQAETDSEVISALVKTRLEAIGFRIGTRLSERYSVDISCFVDALSVIKFLCKELWCILFGKQIDNLKTNHKGVFILQDYNFKWITKLKDHREKASQYLDFTSGIICGILDSFGIKSKAHL</sequence>
<dbReference type="InterPro" id="IPR007194">
    <property type="entry name" value="TRAPP_component"/>
</dbReference>
<evidence type="ECO:0000313" key="3">
    <source>
        <dbReference type="Proteomes" id="UP000245609"/>
    </source>
</evidence>
<dbReference type="GO" id="GO:0030008">
    <property type="term" value="C:TRAPP complex"/>
    <property type="evidence" value="ECO:0007669"/>
    <property type="project" value="TreeGrafter"/>
</dbReference>
<dbReference type="PANTHER" id="PTHR12817">
    <property type="entry name" value="TRAFFICKING PROTEIN PARTICLE COMPLEX SUBUNIT 6B"/>
    <property type="match status" value="1"/>
</dbReference>
<dbReference type="EMBL" id="MBFS01000629">
    <property type="protein sequence ID" value="PVV02069.1"/>
    <property type="molecule type" value="Genomic_DNA"/>
</dbReference>
<name>A0A2T9ZBU2_9FUNG</name>
<dbReference type="CDD" id="cd14944">
    <property type="entry name" value="TRAPPC6A_Trs33"/>
    <property type="match status" value="1"/>
</dbReference>
<dbReference type="GO" id="GO:0005802">
    <property type="term" value="C:trans-Golgi network"/>
    <property type="evidence" value="ECO:0007669"/>
    <property type="project" value="TreeGrafter"/>
</dbReference>
<dbReference type="PANTHER" id="PTHR12817:SF0">
    <property type="entry name" value="GEO08327P1"/>
    <property type="match status" value="1"/>
</dbReference>
<gene>
    <name evidence="2" type="ORF">BB560_003485</name>
</gene>
<evidence type="ECO:0008006" key="4">
    <source>
        <dbReference type="Google" id="ProtNLM"/>
    </source>
</evidence>
<dbReference type="AlphaFoldDB" id="A0A2T9ZBU2"/>
<evidence type="ECO:0000313" key="2">
    <source>
        <dbReference type="EMBL" id="PVV02069.1"/>
    </source>
</evidence>
<keyword evidence="3" id="KW-1185">Reference proteome</keyword>
<proteinExistence type="inferred from homology"/>
<dbReference type="STRING" id="133381.A0A2T9ZBU2"/>